<reference evidence="1" key="1">
    <citation type="journal article" date="2023" name="Mol. Ecol. Resour.">
        <title>Chromosome-level genome assembly of a triploid poplar Populus alba 'Berolinensis'.</title>
        <authorList>
            <person name="Chen S."/>
            <person name="Yu Y."/>
            <person name="Wang X."/>
            <person name="Wang S."/>
            <person name="Zhang T."/>
            <person name="Zhou Y."/>
            <person name="He R."/>
            <person name="Meng N."/>
            <person name="Wang Y."/>
            <person name="Liu W."/>
            <person name="Liu Z."/>
            <person name="Liu J."/>
            <person name="Guo Q."/>
            <person name="Huang H."/>
            <person name="Sederoff R.R."/>
            <person name="Wang G."/>
            <person name="Qu G."/>
            <person name="Chen S."/>
        </authorList>
    </citation>
    <scope>NUCLEOTIDE SEQUENCE</scope>
    <source>
        <strain evidence="1">SC-2020</strain>
    </source>
</reference>
<comment type="caution">
    <text evidence="1">The sequence shown here is derived from an EMBL/GenBank/DDBJ whole genome shotgun (WGS) entry which is preliminary data.</text>
</comment>
<accession>A0AAD6QAJ0</accession>
<protein>
    <submittedName>
        <fullName evidence="1">Uncharacterized protein</fullName>
    </submittedName>
</protein>
<keyword evidence="2" id="KW-1185">Reference proteome</keyword>
<evidence type="ECO:0000313" key="2">
    <source>
        <dbReference type="Proteomes" id="UP001164929"/>
    </source>
</evidence>
<organism evidence="1 2">
    <name type="scientific">Populus alba x Populus x berolinensis</name>
    <dbReference type="NCBI Taxonomy" id="444605"/>
    <lineage>
        <taxon>Eukaryota</taxon>
        <taxon>Viridiplantae</taxon>
        <taxon>Streptophyta</taxon>
        <taxon>Embryophyta</taxon>
        <taxon>Tracheophyta</taxon>
        <taxon>Spermatophyta</taxon>
        <taxon>Magnoliopsida</taxon>
        <taxon>eudicotyledons</taxon>
        <taxon>Gunneridae</taxon>
        <taxon>Pentapetalae</taxon>
        <taxon>rosids</taxon>
        <taxon>fabids</taxon>
        <taxon>Malpighiales</taxon>
        <taxon>Salicaceae</taxon>
        <taxon>Saliceae</taxon>
        <taxon>Populus</taxon>
    </lineage>
</organism>
<gene>
    <name evidence="1" type="ORF">NC653_025928</name>
</gene>
<dbReference type="EMBL" id="JAQIZT010000010">
    <property type="protein sequence ID" value="KAJ6982958.1"/>
    <property type="molecule type" value="Genomic_DNA"/>
</dbReference>
<proteinExistence type="predicted"/>
<sequence>MIRHAIQLNRINLGISISFSSKLIQRMISQWQLWFLEDLAARNNSCPRVFCSWIFWTVYGLLITSPQCACIITGIPIVSDLFIYSYESYLD</sequence>
<name>A0AAD6QAJ0_9ROSI</name>
<evidence type="ECO:0000313" key="1">
    <source>
        <dbReference type="EMBL" id="KAJ6982958.1"/>
    </source>
</evidence>
<dbReference type="Proteomes" id="UP001164929">
    <property type="component" value="Chromosome 10"/>
</dbReference>
<dbReference type="AlphaFoldDB" id="A0AAD6QAJ0"/>